<gene>
    <name evidence="14" type="ORF">XAT740_LOCUS58825</name>
</gene>
<dbReference type="Gene3D" id="1.20.120.350">
    <property type="entry name" value="Voltage-gated potassium channels. Chain C"/>
    <property type="match status" value="1"/>
</dbReference>
<protein>
    <recommendedName>
        <fullName evidence="13">Ion transport domain-containing protein</fullName>
    </recommendedName>
</protein>
<dbReference type="InterPro" id="IPR027359">
    <property type="entry name" value="Volt_channel_dom_sf"/>
</dbReference>
<keyword evidence="8 12" id="KW-1133">Transmembrane helix</keyword>
<evidence type="ECO:0000313" key="15">
    <source>
        <dbReference type="Proteomes" id="UP000663828"/>
    </source>
</evidence>
<organism evidence="14 15">
    <name type="scientific">Adineta ricciae</name>
    <name type="common">Rotifer</name>
    <dbReference type="NCBI Taxonomy" id="249248"/>
    <lineage>
        <taxon>Eukaryota</taxon>
        <taxon>Metazoa</taxon>
        <taxon>Spiralia</taxon>
        <taxon>Gnathifera</taxon>
        <taxon>Rotifera</taxon>
        <taxon>Eurotatoria</taxon>
        <taxon>Bdelloidea</taxon>
        <taxon>Adinetida</taxon>
        <taxon>Adinetidae</taxon>
        <taxon>Adineta</taxon>
    </lineage>
</organism>
<comment type="subcellular location">
    <subcellularLocation>
        <location evidence="1">Membrane</location>
        <topology evidence="1">Multi-pass membrane protein</topology>
    </subcellularLocation>
</comment>
<dbReference type="GO" id="GO:0008331">
    <property type="term" value="F:high voltage-gated calcium channel activity"/>
    <property type="evidence" value="ECO:0007669"/>
    <property type="project" value="TreeGrafter"/>
</dbReference>
<evidence type="ECO:0000256" key="12">
    <source>
        <dbReference type="SAM" id="Phobius"/>
    </source>
</evidence>
<keyword evidence="4" id="KW-0107">Calcium channel</keyword>
<dbReference type="EMBL" id="CAJNOR010013161">
    <property type="protein sequence ID" value="CAF1671807.1"/>
    <property type="molecule type" value="Genomic_DNA"/>
</dbReference>
<evidence type="ECO:0000256" key="9">
    <source>
        <dbReference type="ARBA" id="ARBA00023065"/>
    </source>
</evidence>
<feature type="domain" description="Ion transport" evidence="13">
    <location>
        <begin position="102"/>
        <end position="432"/>
    </location>
</feature>
<keyword evidence="5 12" id="KW-0812">Transmembrane</keyword>
<keyword evidence="6" id="KW-0106">Calcium</keyword>
<name>A0A816G996_ADIRI</name>
<dbReference type="InterPro" id="IPR050599">
    <property type="entry name" value="VDCC_alpha-1_subunit"/>
</dbReference>
<evidence type="ECO:0000259" key="13">
    <source>
        <dbReference type="Pfam" id="PF00520"/>
    </source>
</evidence>
<dbReference type="AlphaFoldDB" id="A0A816G996"/>
<feature type="transmembrane region" description="Helical" evidence="12">
    <location>
        <begin position="243"/>
        <end position="262"/>
    </location>
</feature>
<evidence type="ECO:0000256" key="2">
    <source>
        <dbReference type="ARBA" id="ARBA00022448"/>
    </source>
</evidence>
<evidence type="ECO:0000256" key="4">
    <source>
        <dbReference type="ARBA" id="ARBA00022673"/>
    </source>
</evidence>
<dbReference type="Gene3D" id="1.10.287.70">
    <property type="match status" value="1"/>
</dbReference>
<proteinExistence type="predicted"/>
<accession>A0A816G996</accession>
<evidence type="ECO:0000256" key="5">
    <source>
        <dbReference type="ARBA" id="ARBA00022692"/>
    </source>
</evidence>
<sequence>MDKNRLTTAINTNHTVYNTNKLYHNSSPTVVSIPNDDIHIHETDRFLNEHASSNILSDLPRSRNLDETDENELPFPGFVDQVFYCLKQTTTPRYQCLRLITWPWFERISMLVILLNCITLGMYQPCVHLAGSQVSKKCDAARCIWLQATDYFIFGFFTIEMCIKMTAMGIFGKGTYLAETWNRLDCFIVVAGLVESLIPGDNLSLSAIRTVRVLRPLRAINRVPSMRILVMLLLDTLPMLGNVLLLCFFVFFIFGIVGVQLWKGLLRNRCFLQLNMTTIPNHPLFDDFPERPFYMPPDQDSFVCSHPQSSGMTKCLEIPKLRKGNMTCELDFYAVREQIVNDYNKPINGCINWNQYYKFCNVSDKNPYSGSISFDNIGLAWVVIFQIISLESWVNIMYYIQDAHSFWDWIYFVFLIIIGSFFMINLCLVVIAT</sequence>
<dbReference type="Pfam" id="PF00520">
    <property type="entry name" value="Ion_trans"/>
    <property type="match status" value="1"/>
</dbReference>
<evidence type="ECO:0000256" key="11">
    <source>
        <dbReference type="ARBA" id="ARBA00023303"/>
    </source>
</evidence>
<evidence type="ECO:0000256" key="8">
    <source>
        <dbReference type="ARBA" id="ARBA00022989"/>
    </source>
</evidence>
<feature type="non-terminal residue" evidence="14">
    <location>
        <position position="1"/>
    </location>
</feature>
<keyword evidence="2" id="KW-0813">Transport</keyword>
<evidence type="ECO:0000256" key="7">
    <source>
        <dbReference type="ARBA" id="ARBA00022882"/>
    </source>
</evidence>
<evidence type="ECO:0000256" key="6">
    <source>
        <dbReference type="ARBA" id="ARBA00022837"/>
    </source>
</evidence>
<comment type="caution">
    <text evidence="14">The sequence shown here is derived from an EMBL/GenBank/DDBJ whole genome shotgun (WGS) entry which is preliminary data.</text>
</comment>
<keyword evidence="15" id="KW-1185">Reference proteome</keyword>
<feature type="transmembrane region" description="Helical" evidence="12">
    <location>
        <begin position="379"/>
        <end position="400"/>
    </location>
</feature>
<evidence type="ECO:0000256" key="1">
    <source>
        <dbReference type="ARBA" id="ARBA00004141"/>
    </source>
</evidence>
<feature type="transmembrane region" description="Helical" evidence="12">
    <location>
        <begin position="406"/>
        <end position="432"/>
    </location>
</feature>
<dbReference type="GO" id="GO:0098703">
    <property type="term" value="P:calcium ion import across plasma membrane"/>
    <property type="evidence" value="ECO:0007669"/>
    <property type="project" value="TreeGrafter"/>
</dbReference>
<dbReference type="Proteomes" id="UP000663828">
    <property type="component" value="Unassembled WGS sequence"/>
</dbReference>
<reference evidence="14" key="1">
    <citation type="submission" date="2021-02" db="EMBL/GenBank/DDBJ databases">
        <authorList>
            <person name="Nowell W R."/>
        </authorList>
    </citation>
    <scope>NUCLEOTIDE SEQUENCE</scope>
</reference>
<dbReference type="PANTHER" id="PTHR45628:SF22">
    <property type="entry name" value="VOLTAGE-DEPENDENT T-TYPE CALCIUM CHANNEL SUBUNIT ALPHA"/>
    <property type="match status" value="1"/>
</dbReference>
<keyword evidence="11" id="KW-0407">Ion channel</keyword>
<evidence type="ECO:0000256" key="10">
    <source>
        <dbReference type="ARBA" id="ARBA00023136"/>
    </source>
</evidence>
<dbReference type="InterPro" id="IPR005821">
    <property type="entry name" value="Ion_trans_dom"/>
</dbReference>
<keyword evidence="9" id="KW-0406">Ion transport</keyword>
<keyword evidence="3" id="KW-0109">Calcium transport</keyword>
<feature type="transmembrane region" description="Helical" evidence="12">
    <location>
        <begin position="144"/>
        <end position="163"/>
    </location>
</feature>
<evidence type="ECO:0000256" key="3">
    <source>
        <dbReference type="ARBA" id="ARBA00022568"/>
    </source>
</evidence>
<dbReference type="PANTHER" id="PTHR45628">
    <property type="entry name" value="VOLTAGE-DEPENDENT CALCIUM CHANNEL TYPE A SUBUNIT ALPHA-1"/>
    <property type="match status" value="1"/>
</dbReference>
<evidence type="ECO:0000313" key="14">
    <source>
        <dbReference type="EMBL" id="CAF1671807.1"/>
    </source>
</evidence>
<dbReference type="SUPFAM" id="SSF81324">
    <property type="entry name" value="Voltage-gated potassium channels"/>
    <property type="match status" value="1"/>
</dbReference>
<keyword evidence="10 12" id="KW-0472">Membrane</keyword>
<keyword evidence="7" id="KW-0851">Voltage-gated channel</keyword>
<dbReference type="GO" id="GO:0005891">
    <property type="term" value="C:voltage-gated calcium channel complex"/>
    <property type="evidence" value="ECO:0007669"/>
    <property type="project" value="TreeGrafter"/>
</dbReference>